<protein>
    <submittedName>
        <fullName evidence="13">Streptogrisin C</fullName>
        <ecNumber evidence="13">3.4.21.-</ecNumber>
    </submittedName>
</protein>
<evidence type="ECO:0000256" key="1">
    <source>
        <dbReference type="ARBA" id="ARBA00007664"/>
    </source>
</evidence>
<dbReference type="Proteomes" id="UP000523007">
    <property type="component" value="Unassembled WGS sequence"/>
</dbReference>
<keyword evidence="4 13" id="KW-0378">Hydrolase</keyword>
<accession>A0A7W7W3P6</accession>
<dbReference type="InterPro" id="IPR001254">
    <property type="entry name" value="Trypsin_dom"/>
</dbReference>
<dbReference type="InterPro" id="IPR043504">
    <property type="entry name" value="Peptidase_S1_PA_chymotrypsin"/>
</dbReference>
<dbReference type="InterPro" id="IPR001316">
    <property type="entry name" value="Pept_S1A_streptogrisin"/>
</dbReference>
<feature type="disulfide bond" evidence="9">
    <location>
        <begin position="301"/>
        <end position="311"/>
    </location>
</feature>
<dbReference type="GO" id="GO:0005576">
    <property type="term" value="C:extracellular region"/>
    <property type="evidence" value="ECO:0007669"/>
    <property type="project" value="InterPro"/>
</dbReference>
<feature type="chain" id="PRO_5031060700" evidence="10">
    <location>
        <begin position="41"/>
        <end position="389"/>
    </location>
</feature>
<dbReference type="InterPro" id="IPR009003">
    <property type="entry name" value="Peptidase_S1_PA"/>
</dbReference>
<dbReference type="Gene3D" id="2.40.10.10">
    <property type="entry name" value="Trypsin-like serine proteases"/>
    <property type="match status" value="2"/>
</dbReference>
<feature type="domain" description="Peptidase S1A alpha-lytic prodomain" evidence="12">
    <location>
        <begin position="126"/>
        <end position="183"/>
    </location>
</feature>
<evidence type="ECO:0000256" key="8">
    <source>
        <dbReference type="PIRSR" id="PIRSR001134-1"/>
    </source>
</evidence>
<feature type="disulfide bond" evidence="9">
    <location>
        <begin position="216"/>
        <end position="236"/>
    </location>
</feature>
<reference evidence="13 14" key="1">
    <citation type="submission" date="2020-08" db="EMBL/GenBank/DDBJ databases">
        <title>Sequencing the genomes of 1000 actinobacteria strains.</title>
        <authorList>
            <person name="Klenk H.-P."/>
        </authorList>
    </citation>
    <scope>NUCLEOTIDE SEQUENCE [LARGE SCALE GENOMIC DNA]</scope>
    <source>
        <strain evidence="13 14">DSM 102030</strain>
    </source>
</reference>
<gene>
    <name evidence="13" type="ORF">F4561_002844</name>
</gene>
<evidence type="ECO:0000256" key="2">
    <source>
        <dbReference type="ARBA" id="ARBA00022670"/>
    </source>
</evidence>
<evidence type="ECO:0000259" key="11">
    <source>
        <dbReference type="Pfam" id="PF00089"/>
    </source>
</evidence>
<dbReference type="InterPro" id="IPR035070">
    <property type="entry name" value="Streptogrisin_prodomain"/>
</dbReference>
<dbReference type="PRINTS" id="PR00861">
    <property type="entry name" value="ALYTICPTASE"/>
</dbReference>
<evidence type="ECO:0000256" key="6">
    <source>
        <dbReference type="ARBA" id="ARBA00023145"/>
    </source>
</evidence>
<dbReference type="Pfam" id="PF02983">
    <property type="entry name" value="Pro_Al_protease"/>
    <property type="match status" value="1"/>
</dbReference>
<dbReference type="InterPro" id="IPR004236">
    <property type="entry name" value="Pept_S1_alpha_lytic"/>
</dbReference>
<feature type="domain" description="Peptidase S1" evidence="11">
    <location>
        <begin position="227"/>
        <end position="379"/>
    </location>
</feature>
<feature type="signal peptide" evidence="10">
    <location>
        <begin position="1"/>
        <end position="40"/>
    </location>
</feature>
<comment type="caution">
    <text evidence="13">The sequence shown here is derived from an EMBL/GenBank/DDBJ whole genome shotgun (WGS) entry which is preliminary data.</text>
</comment>
<feature type="active site" description="Charge relay system" evidence="8">
    <location>
        <position position="262"/>
    </location>
</feature>
<comment type="similarity">
    <text evidence="1">Belongs to the peptidase S1 family.</text>
</comment>
<evidence type="ECO:0000256" key="9">
    <source>
        <dbReference type="PIRSR" id="PIRSR001134-2"/>
    </source>
</evidence>
<feature type="active site" description="Charge relay system" evidence="8">
    <location>
        <position position="235"/>
    </location>
</feature>
<dbReference type="PIRSF" id="PIRSF001134">
    <property type="entry name" value="Streptogrisin"/>
    <property type="match status" value="1"/>
</dbReference>
<dbReference type="Gene3D" id="3.30.300.50">
    <property type="match status" value="2"/>
</dbReference>
<keyword evidence="6" id="KW-0865">Zymogen</keyword>
<evidence type="ECO:0000313" key="14">
    <source>
        <dbReference type="Proteomes" id="UP000523007"/>
    </source>
</evidence>
<keyword evidence="2" id="KW-0645">Protease</keyword>
<evidence type="ECO:0000256" key="3">
    <source>
        <dbReference type="ARBA" id="ARBA00022729"/>
    </source>
</evidence>
<dbReference type="InterPro" id="IPR018114">
    <property type="entry name" value="TRYPSIN_HIS"/>
</dbReference>
<dbReference type="CDD" id="cd21112">
    <property type="entry name" value="alphaLP-like"/>
    <property type="match status" value="1"/>
</dbReference>
<evidence type="ECO:0000259" key="12">
    <source>
        <dbReference type="Pfam" id="PF02983"/>
    </source>
</evidence>
<dbReference type="PROSITE" id="PS00135">
    <property type="entry name" value="TRYPSIN_SER"/>
    <property type="match status" value="1"/>
</dbReference>
<dbReference type="AlphaFoldDB" id="A0A7W7W3P6"/>
<sequence>MTAGGHRAARTVRTSPLAASLGVVALAAGLLAAAPGTAAASPHPPTGGFGQALQRDLDLSADELPRLLDQQRNARAHEAEIRGATGDAFAGAVFDPGSGELTASVTDSSAVSAVRRTGAQPRVVRHGEEELDRVVARLNAEGPPAGSNVTGWYPDIGADTVVVTVTNGAVQEAEEFISRAGVDSAVIRVVETAEAPRTFAPIVGGNAFTVDGDRVCSVGFSVESETGNGFVTAGHCGNAGDTVAGEDGGSGVIAESVFPDHDMAWASTEDDWDPTPRVSDHEGGDVTVTGAAEAPVGASVCRSGSTSGWRCGTIEARNQTVVYPEGMVTGLTRTDACAEPGDSGGPFLSGDQAQGVTSGGSGDCGSEATTFFQPVGPILDQWNLDLVTG</sequence>
<dbReference type="GO" id="GO:0006508">
    <property type="term" value="P:proteolysis"/>
    <property type="evidence" value="ECO:0007669"/>
    <property type="project" value="UniProtKB-KW"/>
</dbReference>
<dbReference type="GO" id="GO:0004252">
    <property type="term" value="F:serine-type endopeptidase activity"/>
    <property type="evidence" value="ECO:0007669"/>
    <property type="project" value="InterPro"/>
</dbReference>
<dbReference type="RefSeq" id="WP_312885253.1">
    <property type="nucleotide sequence ID" value="NZ_JACHJT010000001.1"/>
</dbReference>
<dbReference type="EC" id="3.4.21.-" evidence="13"/>
<name>A0A7W7W3P6_9ACTN</name>
<evidence type="ECO:0000256" key="4">
    <source>
        <dbReference type="ARBA" id="ARBA00022801"/>
    </source>
</evidence>
<evidence type="ECO:0000256" key="7">
    <source>
        <dbReference type="ARBA" id="ARBA00023157"/>
    </source>
</evidence>
<proteinExistence type="inferred from homology"/>
<keyword evidence="3 10" id="KW-0732">Signal</keyword>
<evidence type="ECO:0000256" key="5">
    <source>
        <dbReference type="ARBA" id="ARBA00022825"/>
    </source>
</evidence>
<keyword evidence="5" id="KW-0720">Serine protease</keyword>
<dbReference type="SUPFAM" id="SSF50494">
    <property type="entry name" value="Trypsin-like serine proteases"/>
    <property type="match status" value="1"/>
</dbReference>
<keyword evidence="7 9" id="KW-1015">Disulfide bond</keyword>
<evidence type="ECO:0000313" key="13">
    <source>
        <dbReference type="EMBL" id="MBB4932024.1"/>
    </source>
</evidence>
<dbReference type="EMBL" id="JACHJT010000001">
    <property type="protein sequence ID" value="MBB4932024.1"/>
    <property type="molecule type" value="Genomic_DNA"/>
</dbReference>
<feature type="active site" description="Charge relay system" evidence="8">
    <location>
        <position position="343"/>
    </location>
</feature>
<organism evidence="13 14">
    <name type="scientific">Lipingzhangella halophila</name>
    <dbReference type="NCBI Taxonomy" id="1783352"/>
    <lineage>
        <taxon>Bacteria</taxon>
        <taxon>Bacillati</taxon>
        <taxon>Actinomycetota</taxon>
        <taxon>Actinomycetes</taxon>
        <taxon>Streptosporangiales</taxon>
        <taxon>Nocardiopsidaceae</taxon>
        <taxon>Lipingzhangella</taxon>
    </lineage>
</organism>
<evidence type="ECO:0000256" key="10">
    <source>
        <dbReference type="SAM" id="SignalP"/>
    </source>
</evidence>
<dbReference type="PROSITE" id="PS00134">
    <property type="entry name" value="TRYPSIN_HIS"/>
    <property type="match status" value="1"/>
</dbReference>
<keyword evidence="14" id="KW-1185">Reference proteome</keyword>
<dbReference type="Pfam" id="PF00089">
    <property type="entry name" value="Trypsin"/>
    <property type="match status" value="1"/>
</dbReference>
<dbReference type="InterPro" id="IPR033116">
    <property type="entry name" value="TRYPSIN_SER"/>
</dbReference>
<feature type="disulfide bond" evidence="9">
    <location>
        <begin position="337"/>
        <end position="364"/>
    </location>
</feature>